<dbReference type="Pfam" id="PF00059">
    <property type="entry name" value="Lectin_C"/>
    <property type="match status" value="1"/>
</dbReference>
<evidence type="ECO:0000313" key="4">
    <source>
        <dbReference type="Proteomes" id="UP000003174"/>
    </source>
</evidence>
<feature type="domain" description="VWFA" evidence="2">
    <location>
        <begin position="226"/>
        <end position="411"/>
    </location>
</feature>
<reference evidence="3 4" key="1">
    <citation type="submission" date="2009-01" db="EMBL/GenBank/DDBJ databases">
        <authorList>
            <person name="Fulton L."/>
            <person name="Clifton S."/>
            <person name="Fulton B."/>
            <person name="Xu J."/>
            <person name="Minx P."/>
            <person name="Pepin K.H."/>
            <person name="Johnson M."/>
            <person name="Bhonagiri V."/>
            <person name="Nash W.E."/>
            <person name="Mardis E.R."/>
            <person name="Wilson R.K."/>
        </authorList>
    </citation>
    <scope>NUCLEOTIDE SEQUENCE [LARGE SCALE GENOMIC DNA]</scope>
    <source>
        <strain evidence="3 4">DSM 3353</strain>
    </source>
</reference>
<dbReference type="SMART" id="SM00034">
    <property type="entry name" value="CLECT"/>
    <property type="match status" value="1"/>
</dbReference>
<gene>
    <name evidence="3" type="ORF">EUBHAL_02763</name>
</gene>
<protein>
    <submittedName>
        <fullName evidence="3">von Willebrand factor type A domain protein</fullName>
    </submittedName>
</protein>
<feature type="domain" description="C-type lectin" evidence="1">
    <location>
        <begin position="80"/>
        <end position="188"/>
    </location>
</feature>
<reference evidence="3 4" key="2">
    <citation type="submission" date="2009-02" db="EMBL/GenBank/DDBJ databases">
        <title>Draft genome sequence of Eubacterium hallii (DSM 3353).</title>
        <authorList>
            <person name="Sudarsanam P."/>
            <person name="Ley R."/>
            <person name="Guruge J."/>
            <person name="Turnbaugh P.J."/>
            <person name="Mahowald M."/>
            <person name="Liep D."/>
            <person name="Gordon J."/>
        </authorList>
    </citation>
    <scope>NUCLEOTIDE SEQUENCE [LARGE SCALE GENOMIC DNA]</scope>
    <source>
        <strain evidence="3 4">DSM 3353</strain>
    </source>
</reference>
<evidence type="ECO:0000259" key="1">
    <source>
        <dbReference type="PROSITE" id="PS50041"/>
    </source>
</evidence>
<dbReference type="PROSITE" id="PS50041">
    <property type="entry name" value="C_TYPE_LECTIN_2"/>
    <property type="match status" value="1"/>
</dbReference>
<dbReference type="PROSITE" id="PS50234">
    <property type="entry name" value="VWFA"/>
    <property type="match status" value="1"/>
</dbReference>
<dbReference type="Gene3D" id="3.10.100.10">
    <property type="entry name" value="Mannose-Binding Protein A, subunit A"/>
    <property type="match status" value="1"/>
</dbReference>
<dbReference type="SUPFAM" id="SSF56436">
    <property type="entry name" value="C-type lectin-like"/>
    <property type="match status" value="1"/>
</dbReference>
<evidence type="ECO:0000259" key="2">
    <source>
        <dbReference type="PROSITE" id="PS50234"/>
    </source>
</evidence>
<dbReference type="SMART" id="SM00327">
    <property type="entry name" value="VWA"/>
    <property type="match status" value="1"/>
</dbReference>
<dbReference type="InterPro" id="IPR002035">
    <property type="entry name" value="VWF_A"/>
</dbReference>
<dbReference type="SUPFAM" id="SSF53300">
    <property type="entry name" value="vWA-like"/>
    <property type="match status" value="1"/>
</dbReference>
<dbReference type="CDD" id="cd00037">
    <property type="entry name" value="CLECT"/>
    <property type="match status" value="1"/>
</dbReference>
<sequence>MLEGAKNKVCNLFPNKHIQMYEDINEMLDGDIDVTKKYYNQVGRFYDMYHNTLVKLNHLEASLVDDEPGPLNIPDSAVEYNGHYYYLCCNNEAEDYATAENYCKEQGGYLATITSEKENKFLFNYVRKKGYSSAYFGLNNLKDGKAYQWNNGELLIYTKWAKNEPDNTFSDYGYYVRFNENAKDGTWKVDTFSGGETNFNNVFLCEWGDYSVTGNDGLKVTSKKRDIVLTLDISASMDGIPLDETKKAAAKFVDSILNKNSNIGLVSYSDEATSLSGICSNDVFLKNTITSLSSAENTNIEDGLSRAYSMLQLGQSKKKLIVLMSDGLPTLGKDGEELIKYAEKIKDQGVLIYTLGFFQNTEEYKAEGQYLMEKIASEGCHYEVSSSEDLVFFFEDVAGQIGGQKYIYVKVACPVDVSVTYKGETLSSAENDQNLRTSFGTLSFRENEGKENNEEESSGYSNTYLKEADSKVKILRLKEGTDYNIKINGTSDGEMDYTIGFVNDEGEYNDFRRFEDIDINKDTVIDTVANTSKKHCLI</sequence>
<dbReference type="InterPro" id="IPR050111">
    <property type="entry name" value="C-type_lectin/snaclec_domain"/>
</dbReference>
<dbReference type="PANTHER" id="PTHR22803">
    <property type="entry name" value="MANNOSE, PHOSPHOLIPASE, LECTIN RECEPTOR RELATED"/>
    <property type="match status" value="1"/>
</dbReference>
<dbReference type="CDD" id="cd00198">
    <property type="entry name" value="vWFA"/>
    <property type="match status" value="1"/>
</dbReference>
<dbReference type="InterPro" id="IPR001304">
    <property type="entry name" value="C-type_lectin-like"/>
</dbReference>
<dbReference type="AlphaFoldDB" id="C0EZA4"/>
<dbReference type="InterPro" id="IPR016187">
    <property type="entry name" value="CTDL_fold"/>
</dbReference>
<dbReference type="InterPro" id="IPR036465">
    <property type="entry name" value="vWFA_dom_sf"/>
</dbReference>
<dbReference type="Pfam" id="PF00092">
    <property type="entry name" value="VWA"/>
    <property type="match status" value="1"/>
</dbReference>
<accession>C0EZA4</accession>
<dbReference type="eggNOG" id="COG2304">
    <property type="taxonomic scope" value="Bacteria"/>
</dbReference>
<evidence type="ECO:0000313" key="3">
    <source>
        <dbReference type="EMBL" id="EEG35400.1"/>
    </source>
</evidence>
<name>C0EZA4_9FIRM</name>
<proteinExistence type="predicted"/>
<dbReference type="Proteomes" id="UP000003174">
    <property type="component" value="Unassembled WGS sequence"/>
</dbReference>
<organism evidence="3 4">
    <name type="scientific">Anaerobutyricum hallii DSM 3353</name>
    <dbReference type="NCBI Taxonomy" id="411469"/>
    <lineage>
        <taxon>Bacteria</taxon>
        <taxon>Bacillati</taxon>
        <taxon>Bacillota</taxon>
        <taxon>Clostridia</taxon>
        <taxon>Lachnospirales</taxon>
        <taxon>Lachnospiraceae</taxon>
        <taxon>Anaerobutyricum</taxon>
    </lineage>
</organism>
<dbReference type="InterPro" id="IPR016186">
    <property type="entry name" value="C-type_lectin-like/link_sf"/>
</dbReference>
<dbReference type="EMBL" id="ACEP01000124">
    <property type="protein sequence ID" value="EEG35400.1"/>
    <property type="molecule type" value="Genomic_DNA"/>
</dbReference>
<dbReference type="Gene3D" id="3.40.50.410">
    <property type="entry name" value="von Willebrand factor, type A domain"/>
    <property type="match status" value="1"/>
</dbReference>
<comment type="caution">
    <text evidence="3">The sequence shown here is derived from an EMBL/GenBank/DDBJ whole genome shotgun (WGS) entry which is preliminary data.</text>
</comment>